<feature type="region of interest" description="Disordered" evidence="1">
    <location>
        <begin position="43"/>
        <end position="102"/>
    </location>
</feature>
<dbReference type="EMBL" id="MU006324">
    <property type="protein sequence ID" value="KAF2847612.1"/>
    <property type="molecule type" value="Genomic_DNA"/>
</dbReference>
<feature type="compositionally biased region" description="Low complexity" evidence="1">
    <location>
        <begin position="85"/>
        <end position="102"/>
    </location>
</feature>
<feature type="compositionally biased region" description="Polar residues" evidence="1">
    <location>
        <begin position="62"/>
        <end position="83"/>
    </location>
</feature>
<dbReference type="OrthoDB" id="3801005at2759"/>
<feature type="region of interest" description="Disordered" evidence="1">
    <location>
        <begin position="197"/>
        <end position="226"/>
    </location>
</feature>
<keyword evidence="3" id="KW-1185">Reference proteome</keyword>
<evidence type="ECO:0000256" key="1">
    <source>
        <dbReference type="SAM" id="MobiDB-lite"/>
    </source>
</evidence>
<sequence length="226" mass="23321">MVLHQQRQSGSGDCPWGGFYQSCATGFEGCCLVDACTTGCPAGKDRINQSGNSRDTVRESTRNLAATSTSVSNVEATTTSEVVKSSAHGTTTSSPSAPSITPSLLNDIVTSLSAGRTVYVTVNPHPTGSPTPTDAVPFELSHKNHSLPTAAIIGGTLGGAISLKGMIGKFALYRSGSGASQPDTPQLDSREIGRKETTVHGSGDCFHELAGEPIPWPGQPGTGRSF</sequence>
<dbReference type="AlphaFoldDB" id="A0A6A7AX06"/>
<reference evidence="2" key="1">
    <citation type="submission" date="2020-01" db="EMBL/GenBank/DDBJ databases">
        <authorList>
            <consortium name="DOE Joint Genome Institute"/>
            <person name="Haridas S."/>
            <person name="Albert R."/>
            <person name="Binder M."/>
            <person name="Bloem J."/>
            <person name="Labutti K."/>
            <person name="Salamov A."/>
            <person name="Andreopoulos B."/>
            <person name="Baker S.E."/>
            <person name="Barry K."/>
            <person name="Bills G."/>
            <person name="Bluhm B.H."/>
            <person name="Cannon C."/>
            <person name="Castanera R."/>
            <person name="Culley D.E."/>
            <person name="Daum C."/>
            <person name="Ezra D."/>
            <person name="Gonzalez J.B."/>
            <person name="Henrissat B."/>
            <person name="Kuo A."/>
            <person name="Liang C."/>
            <person name="Lipzen A."/>
            <person name="Lutzoni F."/>
            <person name="Magnuson J."/>
            <person name="Mondo S."/>
            <person name="Nolan M."/>
            <person name="Ohm R."/>
            <person name="Pangilinan J."/>
            <person name="Park H.-J."/>
            <person name="Ramirez L."/>
            <person name="Alfaro M."/>
            <person name="Sun H."/>
            <person name="Tritt A."/>
            <person name="Yoshinaga Y."/>
            <person name="Zwiers L.-H."/>
            <person name="Turgeon B.G."/>
            <person name="Goodwin S.B."/>
            <person name="Spatafora J.W."/>
            <person name="Crous P.W."/>
            <person name="Grigoriev I.V."/>
        </authorList>
    </citation>
    <scope>NUCLEOTIDE SEQUENCE</scope>
    <source>
        <strain evidence="2">IPT5</strain>
    </source>
</reference>
<evidence type="ECO:0000313" key="2">
    <source>
        <dbReference type="EMBL" id="KAF2847612.1"/>
    </source>
</evidence>
<protein>
    <submittedName>
        <fullName evidence="2">Uncharacterized protein</fullName>
    </submittedName>
</protein>
<proteinExistence type="predicted"/>
<gene>
    <name evidence="2" type="ORF">T440DRAFT_491826</name>
</gene>
<accession>A0A6A7AX06</accession>
<organism evidence="2 3">
    <name type="scientific">Plenodomus tracheiphilus IPT5</name>
    <dbReference type="NCBI Taxonomy" id="1408161"/>
    <lineage>
        <taxon>Eukaryota</taxon>
        <taxon>Fungi</taxon>
        <taxon>Dikarya</taxon>
        <taxon>Ascomycota</taxon>
        <taxon>Pezizomycotina</taxon>
        <taxon>Dothideomycetes</taxon>
        <taxon>Pleosporomycetidae</taxon>
        <taxon>Pleosporales</taxon>
        <taxon>Pleosporineae</taxon>
        <taxon>Leptosphaeriaceae</taxon>
        <taxon>Plenodomus</taxon>
    </lineage>
</organism>
<evidence type="ECO:0000313" key="3">
    <source>
        <dbReference type="Proteomes" id="UP000799423"/>
    </source>
</evidence>
<name>A0A6A7AX06_9PLEO</name>
<dbReference type="Proteomes" id="UP000799423">
    <property type="component" value="Unassembled WGS sequence"/>
</dbReference>